<dbReference type="SUPFAM" id="SSF52540">
    <property type="entry name" value="P-loop containing nucleoside triphosphate hydrolases"/>
    <property type="match status" value="1"/>
</dbReference>
<keyword evidence="5" id="KW-0472">Membrane</keyword>
<evidence type="ECO:0000259" key="6">
    <source>
        <dbReference type="Pfam" id="PF00350"/>
    </source>
</evidence>
<dbReference type="GO" id="GO:0005525">
    <property type="term" value="F:GTP binding"/>
    <property type="evidence" value="ECO:0007669"/>
    <property type="project" value="UniProtKB-KW"/>
</dbReference>
<evidence type="ECO:0000256" key="2">
    <source>
        <dbReference type="ARBA" id="ARBA00022741"/>
    </source>
</evidence>
<keyword evidence="2" id="KW-0547">Nucleotide-binding</keyword>
<evidence type="ECO:0000256" key="3">
    <source>
        <dbReference type="ARBA" id="ARBA00022801"/>
    </source>
</evidence>
<dbReference type="PANTHER" id="PTHR10465">
    <property type="entry name" value="TRANSMEMBRANE GTPASE FZO1"/>
    <property type="match status" value="1"/>
</dbReference>
<dbReference type="InterPro" id="IPR027417">
    <property type="entry name" value="P-loop_NTPase"/>
</dbReference>
<feature type="domain" description="Dynamin N-terminal" evidence="6">
    <location>
        <begin position="64"/>
        <end position="246"/>
    </location>
</feature>
<organism evidence="7">
    <name type="scientific">Synechococcus elongatus PCC 11802</name>
    <dbReference type="NCBI Taxonomy" id="2283154"/>
    <lineage>
        <taxon>Bacteria</taxon>
        <taxon>Bacillati</taxon>
        <taxon>Cyanobacteriota</taxon>
        <taxon>Cyanophyceae</taxon>
        <taxon>Synechococcales</taxon>
        <taxon>Synechococcaceae</taxon>
        <taxon>Synechococcus</taxon>
    </lineage>
</organism>
<comment type="subcellular location">
    <subcellularLocation>
        <location evidence="1">Membrane</location>
    </subcellularLocation>
</comment>
<evidence type="ECO:0000256" key="5">
    <source>
        <dbReference type="ARBA" id="ARBA00023136"/>
    </source>
</evidence>
<dbReference type="AlphaFoldDB" id="A0AAU6R621"/>
<evidence type="ECO:0000256" key="4">
    <source>
        <dbReference type="ARBA" id="ARBA00023134"/>
    </source>
</evidence>
<protein>
    <submittedName>
        <fullName evidence="7">Dynamin family protein</fullName>
    </submittedName>
</protein>
<evidence type="ECO:0000313" key="7">
    <source>
        <dbReference type="EMBL" id="WZE38290.1"/>
    </source>
</evidence>
<keyword evidence="3" id="KW-0378">Hydrolase</keyword>
<dbReference type="Pfam" id="PF00350">
    <property type="entry name" value="Dynamin_N"/>
    <property type="match status" value="1"/>
</dbReference>
<gene>
    <name evidence="7" type="ORF">EKO22_13765</name>
</gene>
<dbReference type="EMBL" id="CP034671">
    <property type="protein sequence ID" value="WZE38290.1"/>
    <property type="molecule type" value="Genomic_DNA"/>
</dbReference>
<proteinExistence type="predicted"/>
<dbReference type="InterPro" id="IPR027094">
    <property type="entry name" value="Mitofusin_fam"/>
</dbReference>
<reference evidence="7" key="1">
    <citation type="submission" date="2024-01" db="EMBL/GenBank/DDBJ databases">
        <title>Synechococcus elongatus PCC 11802, a close yet different native of Synechococcus elongatus PCC 11801.</title>
        <authorList>
            <person name="Jaiswal D."/>
            <person name="Sengupta A."/>
            <person name="Sengupta S."/>
            <person name="Pakrasi H.B."/>
            <person name="Wangikar P."/>
        </authorList>
    </citation>
    <scope>NUCLEOTIDE SEQUENCE</scope>
    <source>
        <strain evidence="7">PCC 11802</strain>
    </source>
</reference>
<dbReference type="RefSeq" id="WP_208677939.1">
    <property type="nucleotide sequence ID" value="NZ_CP034671.2"/>
</dbReference>
<accession>A0AAU6R621</accession>
<dbReference type="PANTHER" id="PTHR10465:SF0">
    <property type="entry name" value="SARCALUMENIN"/>
    <property type="match status" value="1"/>
</dbReference>
<keyword evidence="4" id="KW-0342">GTP-binding</keyword>
<name>A0AAU6R621_SYNEL</name>
<dbReference type="Gene3D" id="3.40.50.300">
    <property type="entry name" value="P-loop containing nucleotide triphosphate hydrolases"/>
    <property type="match status" value="1"/>
</dbReference>
<sequence length="760" mass="87672">MDWKTASAFYEDRLTSALEVYKYAVALGRLPQARVSQELLENLHTEAEYARRQIKRLKSRQFKIAVVGLEKAGKSTFINAWLDCDLLPAKAARCTFTTTQIFSVADDREQRLEVKVKSEEQFKKLIGYLEEENAKEDLKTIEEYSDLLDQVREDGDLHIPFSRLEEIKQYLTKYVADEKYAHSVLEARLYTSKLAQAEGIVFYDVPGLDSGLTKHVDEAREMLADCDAVILVQRFTSLREKELDIIKFTEDGDKNITVANKLFVFLSRIDAQATPQSLQQHVEEAYSDWSKRAQLPRERIVYGSAGAYLVLNNLAEQQTQIEIGEADSIKAKLAQLFTDLSEDELVLNATGIELIKEKVFDYINNDRVSILTKRCETTIANIMDYSKQVYEIVASKFPDDPEAAKKYEENKRRIDFSEWWQQQWQILKADLQQYFDKNVTNINADSESFLVERLHHEYSFIVKSTISKLKEKALLDKELIFAANSNPVFDKVNANFRWRENLYSDVRNTLDTIASQLALELQNDAIKFTDYMTGLLWGSKEVKERLVDRSSDYYLEIVKTSLSVLFLRFARPVAEALIRGPVNSDTRSEIVKTLGADIDIVDNYYCGELEPFRVLRRYVKYGPELIFQSETRQRLFGNQEIPQDLSDEIYTYVNSSPDALTPQDQVVVEVLSDLRAFEEYLLSAIFYAAGFESYFIQEIKGLVDSFRDKEGTWLGVATNEWLQENQLLLQILPPHLRTKNIDLEVSDRLRQLSISLKSFA</sequence>
<evidence type="ECO:0000256" key="1">
    <source>
        <dbReference type="ARBA" id="ARBA00004370"/>
    </source>
</evidence>
<dbReference type="GO" id="GO:0016020">
    <property type="term" value="C:membrane"/>
    <property type="evidence" value="ECO:0007669"/>
    <property type="project" value="UniProtKB-SubCell"/>
</dbReference>
<dbReference type="GO" id="GO:0003924">
    <property type="term" value="F:GTPase activity"/>
    <property type="evidence" value="ECO:0007669"/>
    <property type="project" value="InterPro"/>
</dbReference>
<dbReference type="InterPro" id="IPR045063">
    <property type="entry name" value="Dynamin_N"/>
</dbReference>